<reference evidence="2" key="1">
    <citation type="submission" date="2021-07" db="EMBL/GenBank/DDBJ databases">
        <title>Pseudohoeflea marina sp. nov. a polyhydroxyalcanoate-producing bacterium.</title>
        <authorList>
            <person name="Zheng W."/>
            <person name="Yu S."/>
            <person name="Huang Y."/>
        </authorList>
    </citation>
    <scope>NUCLEOTIDE SEQUENCE</scope>
    <source>
        <strain evidence="2">DP4N28-3</strain>
    </source>
</reference>
<dbReference type="PANTHER" id="PTHR43812:SF2">
    <property type="entry name" value="FLAVIN REDUCTASE LIKE DOMAIN-CONTAINING PROTEIN"/>
    <property type="match status" value="1"/>
</dbReference>
<dbReference type="InterPro" id="IPR002563">
    <property type="entry name" value="Flavin_Rdtase-like_dom"/>
</dbReference>
<proteinExistence type="predicted"/>
<sequence length="208" mass="22722">MFYEGRAAHGLPHDPFKALIAPRPIGWIGTRSRDGAANIAPYSFFNAVSDRPKILMFSASTPTDSLHNARETGVFTSSLVSRELADKMVATSVDAPHGESEFTYAELEMAEARLVDAPFVAAAWAALECRVTEIMQPKALNDELSESWVVFGEVVGVHIRDDVLTDGLVDMAKAAPVARLGYMDYSVTAETFSKRRPKWNEQGQAADA</sequence>
<keyword evidence="3" id="KW-1185">Reference proteome</keyword>
<evidence type="ECO:0000259" key="1">
    <source>
        <dbReference type="SMART" id="SM00903"/>
    </source>
</evidence>
<evidence type="ECO:0000313" key="3">
    <source>
        <dbReference type="Proteomes" id="UP001430804"/>
    </source>
</evidence>
<dbReference type="SMART" id="SM00903">
    <property type="entry name" value="Flavin_Reduct"/>
    <property type="match status" value="1"/>
</dbReference>
<evidence type="ECO:0000313" key="2">
    <source>
        <dbReference type="EMBL" id="MBW3098224.1"/>
    </source>
</evidence>
<gene>
    <name evidence="2" type="ORF">KY465_13135</name>
</gene>
<comment type="caution">
    <text evidence="2">The sequence shown here is derived from an EMBL/GenBank/DDBJ whole genome shotgun (WGS) entry which is preliminary data.</text>
</comment>
<dbReference type="PANTHER" id="PTHR43812">
    <property type="entry name" value="BLR2425 PROTEIN"/>
    <property type="match status" value="1"/>
</dbReference>
<dbReference type="Proteomes" id="UP001430804">
    <property type="component" value="Unassembled WGS sequence"/>
</dbReference>
<dbReference type="Pfam" id="PF01613">
    <property type="entry name" value="Flavin_Reduct"/>
    <property type="match status" value="1"/>
</dbReference>
<feature type="domain" description="Flavin reductase like" evidence="1">
    <location>
        <begin position="18"/>
        <end position="170"/>
    </location>
</feature>
<name>A0ABS6WQH6_9HYPH</name>
<accession>A0ABS6WQH6</accession>
<dbReference type="RefSeq" id="WP_219202145.1">
    <property type="nucleotide sequence ID" value="NZ_JAHWQX010000003.1"/>
</dbReference>
<organism evidence="2 3">
    <name type="scientific">Pseudohoeflea coraliihabitans</name>
    <dbReference type="NCBI Taxonomy" id="2860393"/>
    <lineage>
        <taxon>Bacteria</taxon>
        <taxon>Pseudomonadati</taxon>
        <taxon>Pseudomonadota</taxon>
        <taxon>Alphaproteobacteria</taxon>
        <taxon>Hyphomicrobiales</taxon>
        <taxon>Rhizobiaceae</taxon>
        <taxon>Pseudohoeflea</taxon>
    </lineage>
</organism>
<dbReference type="EMBL" id="JAHWQX010000003">
    <property type="protein sequence ID" value="MBW3098224.1"/>
    <property type="molecule type" value="Genomic_DNA"/>
</dbReference>
<protein>
    <submittedName>
        <fullName evidence="2">Flavin reductase family protein</fullName>
    </submittedName>
</protein>